<proteinExistence type="predicted"/>
<evidence type="ECO:0000313" key="2">
    <source>
        <dbReference type="EMBL" id="QCQ21002.1"/>
    </source>
</evidence>
<feature type="domain" description="Xylose isomerase-like TIM barrel" evidence="1">
    <location>
        <begin position="22"/>
        <end position="264"/>
    </location>
</feature>
<dbReference type="Gene3D" id="3.20.20.150">
    <property type="entry name" value="Divalent-metal-dependent TIM barrel enzymes"/>
    <property type="match status" value="1"/>
</dbReference>
<dbReference type="InterPro" id="IPR036237">
    <property type="entry name" value="Xyl_isomerase-like_sf"/>
</dbReference>
<dbReference type="GO" id="GO:0016853">
    <property type="term" value="F:isomerase activity"/>
    <property type="evidence" value="ECO:0007669"/>
    <property type="project" value="UniProtKB-KW"/>
</dbReference>
<gene>
    <name evidence="2" type="ORF">FDQ92_01575</name>
</gene>
<evidence type="ECO:0000259" key="1">
    <source>
        <dbReference type="Pfam" id="PF01261"/>
    </source>
</evidence>
<protein>
    <submittedName>
        <fullName evidence="2">Sugar phosphate isomerase/epimerase</fullName>
    </submittedName>
</protein>
<dbReference type="Proteomes" id="UP000298602">
    <property type="component" value="Chromosome"/>
</dbReference>
<dbReference type="EMBL" id="CP040098">
    <property type="protein sequence ID" value="QCQ21002.1"/>
    <property type="molecule type" value="Genomic_DNA"/>
</dbReference>
<dbReference type="KEGG" id="dax:FDQ92_01575"/>
<dbReference type="InterPro" id="IPR013022">
    <property type="entry name" value="Xyl_isomerase-like_TIM-brl"/>
</dbReference>
<dbReference type="InterPro" id="IPR050312">
    <property type="entry name" value="IolE/XylAMocC-like"/>
</dbReference>
<dbReference type="SUPFAM" id="SSF51658">
    <property type="entry name" value="Xylose isomerase-like"/>
    <property type="match status" value="1"/>
</dbReference>
<evidence type="ECO:0000313" key="3">
    <source>
        <dbReference type="Proteomes" id="UP000298602"/>
    </source>
</evidence>
<dbReference type="AlphaFoldDB" id="A0A4P8L2L6"/>
<dbReference type="RefSeq" id="WP_137422972.1">
    <property type="nucleotide sequence ID" value="NZ_CP040098.1"/>
</dbReference>
<dbReference type="OrthoDB" id="9801426at2"/>
<sequence length="285" mass="31665">MKFAYSTSIFKMRSLKEAVDCVAKAGFEAMELMADRPHVFPQDFKASEISTLHECLERRKLKVVGLGAGRVSALGDGHHPSWIEEDWKERELRIRYTLDCLRLAAALGVPSISIFPGGKIPQSMNQREAWRLFVADLHRVLPLARKLAVRVLVEPTPEMLVENSEQMLALLKEFDGDEALGVNFGTAHLAFAGEDPCEAWDRLKPYAGQIHLGDLVEGSEHRRTQLGEGVLDIPRFLRSVLASGYEGYVTVEMESADRDAEELVLGSAVYLRKEGFLPGESGQAA</sequence>
<dbReference type="PANTHER" id="PTHR12110">
    <property type="entry name" value="HYDROXYPYRUVATE ISOMERASE"/>
    <property type="match status" value="1"/>
</dbReference>
<accession>A0A4P8L2L6</accession>
<reference evidence="2 3" key="2">
    <citation type="submission" date="2019-05" db="EMBL/GenBank/DDBJ databases">
        <authorList>
            <person name="Suflita J.M."/>
            <person name="Marks C.R."/>
        </authorList>
    </citation>
    <scope>NUCLEOTIDE SEQUENCE [LARGE SCALE GENOMIC DNA]</scope>
    <source>
        <strain evidence="2 3">ALDC</strain>
    </source>
</reference>
<keyword evidence="2" id="KW-0413">Isomerase</keyword>
<organism evidence="2 3">
    <name type="scientific">Desulfoglaeba alkanexedens ALDC</name>
    <dbReference type="NCBI Taxonomy" id="980445"/>
    <lineage>
        <taxon>Bacteria</taxon>
        <taxon>Pseudomonadati</taxon>
        <taxon>Thermodesulfobacteriota</taxon>
        <taxon>Syntrophobacteria</taxon>
        <taxon>Syntrophobacterales</taxon>
        <taxon>Syntrophobacteraceae</taxon>
        <taxon>Desulfoglaeba</taxon>
    </lineage>
</organism>
<keyword evidence="3" id="KW-1185">Reference proteome</keyword>
<reference evidence="2 3" key="1">
    <citation type="submission" date="2019-05" db="EMBL/GenBank/DDBJ databases">
        <title>The Complete Genome Sequence of the n-alkane-degrading Desulfoglaeba alkanexedens ALDC reveals multiple alkylsuccinate synthase gene clusters.</title>
        <authorList>
            <person name="Callaghan A.V."/>
            <person name="Davidova I.A."/>
            <person name="Duncan K.E."/>
            <person name="Morris B."/>
            <person name="McInerney M.J."/>
        </authorList>
    </citation>
    <scope>NUCLEOTIDE SEQUENCE [LARGE SCALE GENOMIC DNA]</scope>
    <source>
        <strain evidence="2 3">ALDC</strain>
    </source>
</reference>
<dbReference type="Pfam" id="PF01261">
    <property type="entry name" value="AP_endonuc_2"/>
    <property type="match status" value="1"/>
</dbReference>
<name>A0A4P8L2L6_9BACT</name>